<evidence type="ECO:0000313" key="3">
    <source>
        <dbReference type="Proteomes" id="UP001155500"/>
    </source>
</evidence>
<reference evidence="2" key="1">
    <citation type="submission" date="2016-03" db="EMBL/GenBank/DDBJ databases">
        <title>Co-evolution between Pasteurellaceae and their hosts.</title>
        <authorList>
            <person name="Hansen M.J."/>
            <person name="Bojesen A.M."/>
            <person name="Planet P."/>
        </authorList>
    </citation>
    <scope>NUCLEOTIDE SEQUENCE</scope>
    <source>
        <strain evidence="2">146/S8/89</strain>
    </source>
</reference>
<evidence type="ECO:0000256" key="1">
    <source>
        <dbReference type="SAM" id="Phobius"/>
    </source>
</evidence>
<keyword evidence="1" id="KW-0812">Transmembrane</keyword>
<dbReference type="RefSeq" id="WP_279573481.1">
    <property type="nucleotide sequence ID" value="NZ_LWID01000001.1"/>
</dbReference>
<comment type="caution">
    <text evidence="2">The sequence shown here is derived from an EMBL/GenBank/DDBJ whole genome shotgun (WGS) entry which is preliminary data.</text>
</comment>
<sequence length="66" mass="7694">MLSLKAILISLIIIVPILLWYIKGLEEAEKFYMEAIKNAKDLETKRIFMDALSKVRRNLRKMKGQG</sequence>
<proteinExistence type="predicted"/>
<evidence type="ECO:0000313" key="2">
    <source>
        <dbReference type="EMBL" id="MDG6896122.1"/>
    </source>
</evidence>
<gene>
    <name evidence="2" type="ORF">A6A20_10930</name>
</gene>
<organism evidence="2 3">
    <name type="scientific">Volucribacter amazonae</name>
    <dbReference type="NCBI Taxonomy" id="256731"/>
    <lineage>
        <taxon>Bacteria</taxon>
        <taxon>Pseudomonadati</taxon>
        <taxon>Pseudomonadota</taxon>
        <taxon>Gammaproteobacteria</taxon>
        <taxon>Pasteurellales</taxon>
        <taxon>Pasteurellaceae</taxon>
        <taxon>Volucribacter</taxon>
    </lineage>
</organism>
<name>A0A9X4PD63_9PAST</name>
<accession>A0A9X4PD63</accession>
<keyword evidence="3" id="KW-1185">Reference proteome</keyword>
<dbReference type="Proteomes" id="UP001155500">
    <property type="component" value="Unassembled WGS sequence"/>
</dbReference>
<dbReference type="AlphaFoldDB" id="A0A9X4PD63"/>
<keyword evidence="1" id="KW-0472">Membrane</keyword>
<dbReference type="EMBL" id="LWID01000001">
    <property type="protein sequence ID" value="MDG6896122.1"/>
    <property type="molecule type" value="Genomic_DNA"/>
</dbReference>
<protein>
    <submittedName>
        <fullName evidence="2">Uncharacterized protein</fullName>
    </submittedName>
</protein>
<keyword evidence="1" id="KW-1133">Transmembrane helix</keyword>
<feature type="transmembrane region" description="Helical" evidence="1">
    <location>
        <begin position="6"/>
        <end position="22"/>
    </location>
</feature>